<dbReference type="PANTHER" id="PTHR47235">
    <property type="entry name" value="BLR6548 PROTEIN"/>
    <property type="match status" value="1"/>
</dbReference>
<gene>
    <name evidence="5" type="ORF">QMY55_21615</name>
</gene>
<name>A0ABY8SPR1_9BURK</name>
<evidence type="ECO:0000256" key="2">
    <source>
        <dbReference type="ARBA" id="ARBA00022729"/>
    </source>
</evidence>
<evidence type="ECO:0000256" key="3">
    <source>
        <dbReference type="SAM" id="SignalP"/>
    </source>
</evidence>
<evidence type="ECO:0000259" key="4">
    <source>
        <dbReference type="Pfam" id="PF13458"/>
    </source>
</evidence>
<proteinExistence type="inferred from homology"/>
<dbReference type="Gene3D" id="3.40.50.2300">
    <property type="match status" value="2"/>
</dbReference>
<evidence type="ECO:0000313" key="5">
    <source>
        <dbReference type="EMBL" id="WHS65053.1"/>
    </source>
</evidence>
<evidence type="ECO:0000313" key="6">
    <source>
        <dbReference type="Proteomes" id="UP001240697"/>
    </source>
</evidence>
<accession>A0ABY8SPR1</accession>
<dbReference type="RefSeq" id="WP_283486161.1">
    <property type="nucleotide sequence ID" value="NZ_CP125947.1"/>
</dbReference>
<organism evidence="5 6">
    <name type="scientific">Comamonas resistens</name>
    <dbReference type="NCBI Taxonomy" id="3046670"/>
    <lineage>
        <taxon>Bacteria</taxon>
        <taxon>Pseudomonadati</taxon>
        <taxon>Pseudomonadota</taxon>
        <taxon>Betaproteobacteria</taxon>
        <taxon>Burkholderiales</taxon>
        <taxon>Comamonadaceae</taxon>
        <taxon>Comamonas</taxon>
    </lineage>
</organism>
<dbReference type="Pfam" id="PF13458">
    <property type="entry name" value="Peripla_BP_6"/>
    <property type="match status" value="1"/>
</dbReference>
<sequence>MQHSPKPLRAVFTGAALALAAAFAGDAAAQSSTGPIIIGTSLPLTGPHASTGKELLSIMQSYVQRSNQQGGIAGRNLQLVALDDHFSASQTELNARRLVENGAVALLNCLGTSSCNAMLPTLQTSHTPLVGAMAGSGLLRESAARYVFNLRASTESEITAMVHQIQSVGQNRIALVYQSDEFGRSSLQTAHNAFRAAKLTPVIELALEADGRNAAELGKTLSALDNLHGVIVLASAPATTALITQSRKQQVGVQFYNLAAQANQALVQGLGEHTRGVVFATLVPSPWKAAIPAVKSYQQLLSSPGQPQPSYLGLEAYLNIHTLVEGLRKAGAETSRAKLVSALDSLGDMQYGPMRVRFAQGRHQGSGYVGLAMLNQHGGFIE</sequence>
<comment type="similarity">
    <text evidence="1">Belongs to the leucine-binding protein family.</text>
</comment>
<dbReference type="Proteomes" id="UP001240697">
    <property type="component" value="Chromosome"/>
</dbReference>
<dbReference type="EMBL" id="CP125947">
    <property type="protein sequence ID" value="WHS65053.1"/>
    <property type="molecule type" value="Genomic_DNA"/>
</dbReference>
<protein>
    <submittedName>
        <fullName evidence="5">ABC transporter substrate-binding protein</fullName>
    </submittedName>
</protein>
<dbReference type="CDD" id="cd06326">
    <property type="entry name" value="PBP1_ABC_ligand_binding-like"/>
    <property type="match status" value="1"/>
</dbReference>
<dbReference type="PANTHER" id="PTHR47235:SF1">
    <property type="entry name" value="BLR6548 PROTEIN"/>
    <property type="match status" value="1"/>
</dbReference>
<feature type="domain" description="Leucine-binding protein" evidence="4">
    <location>
        <begin position="35"/>
        <end position="375"/>
    </location>
</feature>
<evidence type="ECO:0000256" key="1">
    <source>
        <dbReference type="ARBA" id="ARBA00010062"/>
    </source>
</evidence>
<keyword evidence="6" id="KW-1185">Reference proteome</keyword>
<reference evidence="5 6" key="1">
    <citation type="submission" date="2023-05" db="EMBL/GenBank/DDBJ databases">
        <authorList>
            <person name="Yin Y."/>
            <person name="Lu Z."/>
        </authorList>
    </citation>
    <scope>NUCLEOTIDE SEQUENCE [LARGE SCALE GENOMIC DNA]</scope>
    <source>
        <strain evidence="5 6">ZM22</strain>
    </source>
</reference>
<keyword evidence="2 3" id="KW-0732">Signal</keyword>
<feature type="chain" id="PRO_5046762605" evidence="3">
    <location>
        <begin position="25"/>
        <end position="382"/>
    </location>
</feature>
<dbReference type="SUPFAM" id="SSF53822">
    <property type="entry name" value="Periplasmic binding protein-like I"/>
    <property type="match status" value="1"/>
</dbReference>
<dbReference type="InterPro" id="IPR028081">
    <property type="entry name" value="Leu-bd"/>
</dbReference>
<feature type="signal peptide" evidence="3">
    <location>
        <begin position="1"/>
        <end position="24"/>
    </location>
</feature>
<dbReference type="InterPro" id="IPR028082">
    <property type="entry name" value="Peripla_BP_I"/>
</dbReference>